<reference evidence="7" key="1">
    <citation type="journal article" date="2023" name="Mol. Phylogenet. Evol.">
        <title>Genome-scale phylogeny and comparative genomics of the fungal order Sordariales.</title>
        <authorList>
            <person name="Hensen N."/>
            <person name="Bonometti L."/>
            <person name="Westerberg I."/>
            <person name="Brannstrom I.O."/>
            <person name="Guillou S."/>
            <person name="Cros-Aarteil S."/>
            <person name="Calhoun S."/>
            <person name="Haridas S."/>
            <person name="Kuo A."/>
            <person name="Mondo S."/>
            <person name="Pangilinan J."/>
            <person name="Riley R."/>
            <person name="LaButti K."/>
            <person name="Andreopoulos B."/>
            <person name="Lipzen A."/>
            <person name="Chen C."/>
            <person name="Yan M."/>
            <person name="Daum C."/>
            <person name="Ng V."/>
            <person name="Clum A."/>
            <person name="Steindorff A."/>
            <person name="Ohm R.A."/>
            <person name="Martin F."/>
            <person name="Silar P."/>
            <person name="Natvig D.O."/>
            <person name="Lalanne C."/>
            <person name="Gautier V."/>
            <person name="Ament-Velasquez S.L."/>
            <person name="Kruys A."/>
            <person name="Hutchinson M.I."/>
            <person name="Powell A.J."/>
            <person name="Barry K."/>
            <person name="Miller A.N."/>
            <person name="Grigoriev I.V."/>
            <person name="Debuchy R."/>
            <person name="Gladieux P."/>
            <person name="Hiltunen Thoren M."/>
            <person name="Johannesson H."/>
        </authorList>
    </citation>
    <scope>NUCLEOTIDE SEQUENCE</scope>
    <source>
        <strain evidence="7">CBS 103.79</strain>
    </source>
</reference>
<reference evidence="7" key="2">
    <citation type="submission" date="2023-05" db="EMBL/GenBank/DDBJ databases">
        <authorList>
            <consortium name="Lawrence Berkeley National Laboratory"/>
            <person name="Steindorff A."/>
            <person name="Hensen N."/>
            <person name="Bonometti L."/>
            <person name="Westerberg I."/>
            <person name="Brannstrom I.O."/>
            <person name="Guillou S."/>
            <person name="Cros-Aarteil S."/>
            <person name="Calhoun S."/>
            <person name="Haridas S."/>
            <person name="Kuo A."/>
            <person name="Mondo S."/>
            <person name="Pangilinan J."/>
            <person name="Riley R."/>
            <person name="Labutti K."/>
            <person name="Andreopoulos B."/>
            <person name="Lipzen A."/>
            <person name="Chen C."/>
            <person name="Yanf M."/>
            <person name="Daum C."/>
            <person name="Ng V."/>
            <person name="Clum A."/>
            <person name="Ohm R."/>
            <person name="Martin F."/>
            <person name="Silar P."/>
            <person name="Natvig D."/>
            <person name="Lalanne C."/>
            <person name="Gautier V."/>
            <person name="Ament-Velasquez S.L."/>
            <person name="Kruys A."/>
            <person name="Hutchinson M.I."/>
            <person name="Powell A.J."/>
            <person name="Barry K."/>
            <person name="Miller A.N."/>
            <person name="Grigoriev I.V."/>
            <person name="Debuchy R."/>
            <person name="Gladieux P."/>
            <person name="Thoren M.H."/>
            <person name="Johannesson H."/>
        </authorList>
    </citation>
    <scope>NUCLEOTIDE SEQUENCE</scope>
    <source>
        <strain evidence="7">CBS 103.79</strain>
    </source>
</reference>
<comment type="caution">
    <text evidence="7">The sequence shown here is derived from an EMBL/GenBank/DDBJ whole genome shotgun (WGS) entry which is preliminary data.</text>
</comment>
<evidence type="ECO:0000256" key="5">
    <source>
        <dbReference type="ARBA" id="ARBA00023136"/>
    </source>
</evidence>
<evidence type="ECO:0000313" key="8">
    <source>
        <dbReference type="Proteomes" id="UP001303889"/>
    </source>
</evidence>
<dbReference type="InterPro" id="IPR000612">
    <property type="entry name" value="PMP3"/>
</dbReference>
<gene>
    <name evidence="7" type="ORF">C8A05DRAFT_39168</name>
</gene>
<dbReference type="EMBL" id="MU856210">
    <property type="protein sequence ID" value="KAK3897283.1"/>
    <property type="molecule type" value="Genomic_DNA"/>
</dbReference>
<dbReference type="PANTHER" id="PTHR21659:SF42">
    <property type="entry name" value="UPF0057 MEMBRANE PROTEIN ZK632.10-RELATED"/>
    <property type="match status" value="1"/>
</dbReference>
<sequence>MDGVAGILVGFVSFFIPPVGVALLAGCGADLLINILLTIWIWFPGVIHAFYLLFVYYDRREQYKIGLPPMGRAPFVYSEKIQSGGMAYRRY</sequence>
<evidence type="ECO:0008006" key="9">
    <source>
        <dbReference type="Google" id="ProtNLM"/>
    </source>
</evidence>
<evidence type="ECO:0000256" key="4">
    <source>
        <dbReference type="ARBA" id="ARBA00022989"/>
    </source>
</evidence>
<dbReference type="PANTHER" id="PTHR21659">
    <property type="entry name" value="HYDROPHOBIC PROTEIN RCI2 LOW TEMPERATURE AND SALT RESPONSIVE PROTEIN LTI6 -RELATED"/>
    <property type="match status" value="1"/>
</dbReference>
<evidence type="ECO:0000256" key="2">
    <source>
        <dbReference type="ARBA" id="ARBA00009530"/>
    </source>
</evidence>
<proteinExistence type="inferred from homology"/>
<keyword evidence="4 6" id="KW-1133">Transmembrane helix</keyword>
<evidence type="ECO:0000256" key="1">
    <source>
        <dbReference type="ARBA" id="ARBA00004370"/>
    </source>
</evidence>
<dbReference type="Proteomes" id="UP001303889">
    <property type="component" value="Unassembled WGS sequence"/>
</dbReference>
<keyword evidence="3 6" id="KW-0812">Transmembrane</keyword>
<comment type="subcellular location">
    <subcellularLocation>
        <location evidence="1">Membrane</location>
    </subcellularLocation>
</comment>
<dbReference type="PROSITE" id="PS01309">
    <property type="entry name" value="UPF0057"/>
    <property type="match status" value="1"/>
</dbReference>
<comment type="similarity">
    <text evidence="2">Belongs to the UPF0057 (PMP3) family.</text>
</comment>
<keyword evidence="8" id="KW-1185">Reference proteome</keyword>
<dbReference type="AlphaFoldDB" id="A0AAN6MC34"/>
<feature type="transmembrane region" description="Helical" evidence="6">
    <location>
        <begin position="7"/>
        <end position="25"/>
    </location>
</feature>
<dbReference type="GO" id="GO:0016020">
    <property type="term" value="C:membrane"/>
    <property type="evidence" value="ECO:0007669"/>
    <property type="project" value="UniProtKB-SubCell"/>
</dbReference>
<accession>A0AAN6MC34</accession>
<feature type="transmembrane region" description="Helical" evidence="6">
    <location>
        <begin position="31"/>
        <end position="57"/>
    </location>
</feature>
<keyword evidence="5 6" id="KW-0472">Membrane</keyword>
<protein>
    <recommendedName>
        <fullName evidence="9">Plasma membrane proteolipid 3</fullName>
    </recommendedName>
</protein>
<evidence type="ECO:0000313" key="7">
    <source>
        <dbReference type="EMBL" id="KAK3897283.1"/>
    </source>
</evidence>
<dbReference type="Pfam" id="PF01679">
    <property type="entry name" value="Pmp3"/>
    <property type="match status" value="1"/>
</dbReference>
<evidence type="ECO:0000256" key="3">
    <source>
        <dbReference type="ARBA" id="ARBA00022692"/>
    </source>
</evidence>
<organism evidence="7 8">
    <name type="scientific">Staphylotrichum tortipilum</name>
    <dbReference type="NCBI Taxonomy" id="2831512"/>
    <lineage>
        <taxon>Eukaryota</taxon>
        <taxon>Fungi</taxon>
        <taxon>Dikarya</taxon>
        <taxon>Ascomycota</taxon>
        <taxon>Pezizomycotina</taxon>
        <taxon>Sordariomycetes</taxon>
        <taxon>Sordariomycetidae</taxon>
        <taxon>Sordariales</taxon>
        <taxon>Chaetomiaceae</taxon>
        <taxon>Staphylotrichum</taxon>
    </lineage>
</organism>
<evidence type="ECO:0000256" key="6">
    <source>
        <dbReference type="SAM" id="Phobius"/>
    </source>
</evidence>
<name>A0AAN6MC34_9PEZI</name>